<accession>A0AAI9NYM3</accession>
<comment type="caution">
    <text evidence="1">The sequence shown here is derived from an EMBL/GenBank/DDBJ whole genome shotgun (WGS) entry which is preliminary data.</text>
</comment>
<dbReference type="Proteomes" id="UP000660047">
    <property type="component" value="Unassembled WGS sequence"/>
</dbReference>
<reference evidence="1" key="1">
    <citation type="submission" date="2020-06" db="EMBL/GenBank/DDBJ databases">
        <title>Characterization of fructooligosaccharide metabolism and fructooligosaccharide-degrading enzymes in human commensal butyrate producers.</title>
        <authorList>
            <person name="Tanno H."/>
            <person name="Fujii T."/>
            <person name="Hirano K."/>
            <person name="Maeno S."/>
            <person name="Tonozuka T."/>
            <person name="Sakamoto M."/>
            <person name="Ohkuma M."/>
            <person name="Tochio T."/>
            <person name="Endo A."/>
        </authorList>
    </citation>
    <scope>NUCLEOTIDE SEQUENCE</scope>
    <source>
        <strain evidence="1">JCM 31265</strain>
    </source>
</reference>
<dbReference type="AlphaFoldDB" id="A0AAI9NYM3"/>
<evidence type="ECO:0000313" key="1">
    <source>
        <dbReference type="EMBL" id="GFO94938.1"/>
    </source>
</evidence>
<name>A0AAI9NYM3_9FIRM</name>
<evidence type="ECO:0000313" key="2">
    <source>
        <dbReference type="Proteomes" id="UP000660047"/>
    </source>
</evidence>
<organism evidence="1 2">
    <name type="scientific">Coprococcus eutactus</name>
    <dbReference type="NCBI Taxonomy" id="33043"/>
    <lineage>
        <taxon>Bacteria</taxon>
        <taxon>Bacillati</taxon>
        <taxon>Bacillota</taxon>
        <taxon>Clostridia</taxon>
        <taxon>Lachnospirales</taxon>
        <taxon>Lachnospiraceae</taxon>
        <taxon>Coprococcus</taxon>
    </lineage>
</organism>
<gene>
    <name evidence="1" type="ORF">COEU31_19840</name>
</gene>
<proteinExistence type="predicted"/>
<sequence length="59" mass="6944">MSQEYRFAEREKVKYPEELSFRILEISRQSFAGKILISGLYYQTQKSTIAKLLKVAKVE</sequence>
<dbReference type="EMBL" id="BLYL01000012">
    <property type="protein sequence ID" value="GFO94938.1"/>
    <property type="molecule type" value="Genomic_DNA"/>
</dbReference>
<protein>
    <submittedName>
        <fullName evidence="1">Uncharacterized protein</fullName>
    </submittedName>
</protein>